<protein>
    <submittedName>
        <fullName evidence="5">Flagellar hook-length control protein FliK</fullName>
    </submittedName>
</protein>
<accession>A0AAU6W595</accession>
<sequence length="372" mass="44082">MLSHLDNITFKKNISLNLDSNIYNVTNFDFYQSILNECKKHILNKEIKFDNILTKQKKKDDENIISTNFIVNNLLNILNSKNVKDNVYLQKNTNVKIQKKKIKRDIKLKSCIDFKNKEQSSIEKNEKKHKKFENYAILKNSKHIKNKYFLFYNYNNTNSPNKSFNKYTLNTINNLNIIKNKKNLIKDNKNFILFKNHLNNISNSIFSKNTHKNINSIFEPNSFEKTDNNNFKLNQKLKYVFNSNCKENIQWKKAISQQILLSISNKKNEAEIHLKPESLGSIYIKINMLNDQAKLKFIADHIEIKNYLNNCVPFLRNALIKNGIFLKQVNISSSLNSRNKNLFILKYKPKISHVIKKFYKNLTQKKFFDTYI</sequence>
<evidence type="ECO:0000259" key="4">
    <source>
        <dbReference type="Pfam" id="PF02120"/>
    </source>
</evidence>
<dbReference type="GO" id="GO:0044780">
    <property type="term" value="P:bacterial-type flagellum assembly"/>
    <property type="evidence" value="ECO:0007669"/>
    <property type="project" value="InterPro"/>
</dbReference>
<reference evidence="5" key="1">
    <citation type="submission" date="2024-06" db="EMBL/GenBank/DDBJ databases">
        <title>Unveiling Genomic Reduction in Obligate Endosymbionts Buchnera of Aphids: Insights from Phylogenomic Comparative Analysis with Novel Genome Data and Co-obligate Endosymbionts.</title>
        <authorList>
            <person name="Lu C."/>
            <person name="Zou T."/>
            <person name="Liu Q."/>
            <person name="Huang X."/>
        </authorList>
    </citation>
    <scope>NUCLEOTIDE SEQUENCE</scope>
    <source>
        <strain evidence="5">Aphau13</strain>
    </source>
</reference>
<dbReference type="InterPro" id="IPR001635">
    <property type="entry name" value="Flag_hook_Flik"/>
</dbReference>
<evidence type="ECO:0000256" key="2">
    <source>
        <dbReference type="ARBA" id="ARBA00009149"/>
    </source>
</evidence>
<organism evidence="5">
    <name type="scientific">Buchnera aphidicola</name>
    <name type="common">Aphis aurantii</name>
    <dbReference type="NCBI Taxonomy" id="1470492"/>
    <lineage>
        <taxon>Bacteria</taxon>
        <taxon>Pseudomonadati</taxon>
        <taxon>Pseudomonadota</taxon>
        <taxon>Gammaproteobacteria</taxon>
        <taxon>Enterobacterales</taxon>
        <taxon>Erwiniaceae</taxon>
        <taxon>Buchnera</taxon>
    </lineage>
</organism>
<dbReference type="PANTHER" id="PTHR37533">
    <property type="entry name" value="FLAGELLAR HOOK-LENGTH CONTROL PROTEIN"/>
    <property type="match status" value="1"/>
</dbReference>
<keyword evidence="3" id="KW-1005">Bacterial flagellum biogenesis</keyword>
<dbReference type="InterPro" id="IPR052563">
    <property type="entry name" value="FliK"/>
</dbReference>
<dbReference type="EMBL" id="CP135018">
    <property type="protein sequence ID" value="XAJ80943.1"/>
    <property type="molecule type" value="Genomic_DNA"/>
</dbReference>
<keyword evidence="5" id="KW-0282">Flagellum</keyword>
<keyword evidence="5" id="KW-0969">Cilium</keyword>
<dbReference type="InterPro" id="IPR021136">
    <property type="entry name" value="Flagellar_hook_control-like_C"/>
</dbReference>
<evidence type="ECO:0000313" key="5">
    <source>
        <dbReference type="EMBL" id="XAJ80943.1"/>
    </source>
</evidence>
<dbReference type="RefSeq" id="WP_348769476.1">
    <property type="nucleotide sequence ID" value="NZ_CP135018.1"/>
</dbReference>
<comment type="similarity">
    <text evidence="2">Belongs to the FliK family.</text>
</comment>
<name>A0AAU6W595_9GAMM</name>
<dbReference type="PRINTS" id="PR01007">
    <property type="entry name" value="FLGHOOKFLIK"/>
</dbReference>
<evidence type="ECO:0000256" key="1">
    <source>
        <dbReference type="ARBA" id="ARBA00003944"/>
    </source>
</evidence>
<proteinExistence type="inferred from homology"/>
<dbReference type="InterPro" id="IPR038610">
    <property type="entry name" value="FliK-like_C_sf"/>
</dbReference>
<dbReference type="Gene3D" id="3.30.750.140">
    <property type="match status" value="1"/>
</dbReference>
<comment type="function">
    <text evidence="1">Controls the length of the flagellar hook.</text>
</comment>
<dbReference type="Pfam" id="PF02120">
    <property type="entry name" value="Flg_hook"/>
    <property type="match status" value="1"/>
</dbReference>
<dbReference type="CDD" id="cd17470">
    <property type="entry name" value="T3SS_Flik_C"/>
    <property type="match status" value="1"/>
</dbReference>
<dbReference type="AlphaFoldDB" id="A0AAU6W595"/>
<dbReference type="PANTHER" id="PTHR37533:SF2">
    <property type="entry name" value="FLAGELLAR HOOK-LENGTH CONTROL PROTEIN"/>
    <property type="match status" value="1"/>
</dbReference>
<keyword evidence="5" id="KW-0966">Cell projection</keyword>
<evidence type="ECO:0000256" key="3">
    <source>
        <dbReference type="ARBA" id="ARBA00022795"/>
    </source>
</evidence>
<dbReference type="GO" id="GO:0009424">
    <property type="term" value="C:bacterial-type flagellum hook"/>
    <property type="evidence" value="ECO:0007669"/>
    <property type="project" value="InterPro"/>
</dbReference>
<gene>
    <name evidence="5" type="ORF">RJT31_00395</name>
</gene>
<feature type="domain" description="Flagellar hook-length control protein-like C-terminal" evidence="4">
    <location>
        <begin position="258"/>
        <end position="336"/>
    </location>
</feature>